<comment type="caution">
    <text evidence="1">The sequence shown here is derived from an EMBL/GenBank/DDBJ whole genome shotgun (WGS) entry which is preliminary data.</text>
</comment>
<evidence type="ECO:0000313" key="1">
    <source>
        <dbReference type="EMBL" id="EYU13379.1"/>
    </source>
</evidence>
<evidence type="ECO:0000313" key="2">
    <source>
        <dbReference type="Proteomes" id="UP000023464"/>
    </source>
</evidence>
<keyword evidence="2" id="KW-1185">Reference proteome</keyword>
<accession>A0A022PCX8</accession>
<organism evidence="1 2">
    <name type="scientific">Photorhabdus aegyptia</name>
    <dbReference type="NCBI Taxonomy" id="2805098"/>
    <lineage>
        <taxon>Bacteria</taxon>
        <taxon>Pseudomonadati</taxon>
        <taxon>Pseudomonadota</taxon>
        <taxon>Gammaproteobacteria</taxon>
        <taxon>Enterobacterales</taxon>
        <taxon>Morganellaceae</taxon>
        <taxon>Photorhabdus</taxon>
    </lineage>
</organism>
<dbReference type="Pfam" id="PF26541">
    <property type="entry name" value="MafI2"/>
    <property type="match status" value="1"/>
</dbReference>
<dbReference type="Proteomes" id="UP000023464">
    <property type="component" value="Unassembled WGS sequence"/>
</dbReference>
<dbReference type="RefSeq" id="WP_051560891.1">
    <property type="nucleotide sequence ID" value="NZ_CAWLTM010000025.1"/>
</dbReference>
<reference evidence="1 2" key="1">
    <citation type="submission" date="2014-03" db="EMBL/GenBank/DDBJ databases">
        <title>Draft Genome of Photorhabdus luminescens BA1, an Egyptian Isolate.</title>
        <authorList>
            <person name="Ghazal S."/>
            <person name="Hurst S.G.IV."/>
            <person name="Morris K."/>
            <person name="Thomas K."/>
            <person name="Tisa L.S."/>
        </authorList>
    </citation>
    <scope>NUCLEOTIDE SEQUENCE [LARGE SCALE GENOMIC DNA]</scope>
    <source>
        <strain evidence="1 2">BA1</strain>
    </source>
</reference>
<dbReference type="EMBL" id="JFGV01000090">
    <property type="protein sequence ID" value="EYU13379.1"/>
    <property type="molecule type" value="Genomic_DNA"/>
</dbReference>
<proteinExistence type="predicted"/>
<dbReference type="PATRIC" id="fig|1393736.3.peg.4224"/>
<name>A0A022PCX8_9GAMM</name>
<dbReference type="InterPro" id="IPR058702">
    <property type="entry name" value="MafI2-like"/>
</dbReference>
<dbReference type="AlphaFoldDB" id="A0A022PCX8"/>
<sequence>MRNNTDLSSYLKLSIQRALLGNITPNVRCVIAMLNNKNIQLFFYYDGEFTEYNKEITSEVETEVIADFEGDFTISTHMERLDYPQPIKVGNGYCVYLRNEKL</sequence>
<gene>
    <name evidence="1" type="ORF">BA1DRAFT_04147</name>
</gene>
<protein>
    <submittedName>
        <fullName evidence="1">Uncharacterized protein</fullName>
    </submittedName>
</protein>